<sequence>MMMEPFSIVEEASEQRLSDRFVSLTSGKTADHDIQYQATLRERFPELTLTAVPATNCNILAFAGAGHAQIDLDTSTDPVLSWRGWVPSYGRNTTAGIGQTVFFAKYHLKWNSQDFIVYLVGGVQYILKEPHGNETVLTPSKVTDRLIEAAGTWQSSDKDIVWIYDNYWRQDKGLWEQVAKAKWENVILDENMKKDLTDVSNKFFDNESVYKDLGVPWKRGIIFHGPAGNGKTISIKALMHTLHDRKRPINSLYVKSAPYVYNIGQVFAFARRCSPCMLIFEDIETIVNMQTRSYFLNEVDGLESNDGILMVASTNFLDRLDPGLTKRPSRFDRKYLFPLPNQHERTLYAEYWRNKVNKKESNRVSIDFPERLCSPMANITDGFSFAYMQEAFVASLLTIARDTAESATSPPPQAASFRPAFIRGAASQALYNNLNPNGLYGRDCLSDLDEYRLWRVFKENVRVLRGDMDKTSPESSSGPSPPSFKVPAVPTVRHTSTPQNAPTPLNDFYSPPYHADKPWNRQAGNELDRNKLQDYQMQLMLLEQQNKKRLLQHRQQTEEAARQRDTSPSQSLSSDPLSGLPDALARLGVIPETRPEASMGLTSQVLPTLTVPGDREFVSNFVPTNDIPSMGGAGGKRPLINTSAINWAIQ</sequence>
<dbReference type="InterPro" id="IPR027417">
    <property type="entry name" value="P-loop_NTPase"/>
</dbReference>
<feature type="domain" description="ATPase AAA-type core" evidence="2">
    <location>
        <begin position="221"/>
        <end position="339"/>
    </location>
</feature>
<evidence type="ECO:0000259" key="2">
    <source>
        <dbReference type="Pfam" id="PF00004"/>
    </source>
</evidence>
<dbReference type="Proteomes" id="UP000243723">
    <property type="component" value="Unassembled WGS sequence"/>
</dbReference>
<dbReference type="OrthoDB" id="2115716at2759"/>
<dbReference type="AlphaFoldDB" id="A0A2P8A3Z9"/>
<dbReference type="GO" id="GO:0005524">
    <property type="term" value="F:ATP binding"/>
    <property type="evidence" value="ECO:0007669"/>
    <property type="project" value="InterPro"/>
</dbReference>
<dbReference type="GO" id="GO:0016887">
    <property type="term" value="F:ATP hydrolysis activity"/>
    <property type="evidence" value="ECO:0007669"/>
    <property type="project" value="InterPro"/>
</dbReference>
<dbReference type="InterPro" id="IPR050168">
    <property type="entry name" value="AAA_ATPase_domain"/>
</dbReference>
<evidence type="ECO:0000313" key="4">
    <source>
        <dbReference type="Proteomes" id="UP000243723"/>
    </source>
</evidence>
<feature type="region of interest" description="Disordered" evidence="1">
    <location>
        <begin position="468"/>
        <end position="521"/>
    </location>
</feature>
<dbReference type="GO" id="GO:0042254">
    <property type="term" value="P:ribosome biogenesis"/>
    <property type="evidence" value="ECO:0007669"/>
    <property type="project" value="TreeGrafter"/>
</dbReference>
<dbReference type="PANTHER" id="PTHR23077">
    <property type="entry name" value="AAA-FAMILY ATPASE"/>
    <property type="match status" value="1"/>
</dbReference>
<protein>
    <recommendedName>
        <fullName evidence="2">ATPase AAA-type core domain-containing protein</fullName>
    </recommendedName>
</protein>
<accession>A0A2P8A3Z9</accession>
<keyword evidence="4" id="KW-1185">Reference proteome</keyword>
<dbReference type="CDD" id="cd19481">
    <property type="entry name" value="RecA-like_protease"/>
    <property type="match status" value="1"/>
</dbReference>
<dbReference type="InterPro" id="IPR003959">
    <property type="entry name" value="ATPase_AAA_core"/>
</dbReference>
<proteinExistence type="predicted"/>
<evidence type="ECO:0000313" key="3">
    <source>
        <dbReference type="EMBL" id="PSK55194.1"/>
    </source>
</evidence>
<dbReference type="EMBL" id="NHZQ01000067">
    <property type="protein sequence ID" value="PSK55194.1"/>
    <property type="molecule type" value="Genomic_DNA"/>
</dbReference>
<evidence type="ECO:0000256" key="1">
    <source>
        <dbReference type="SAM" id="MobiDB-lite"/>
    </source>
</evidence>
<dbReference type="SUPFAM" id="SSF52540">
    <property type="entry name" value="P-loop containing nucleoside triphosphate hydrolases"/>
    <property type="match status" value="1"/>
</dbReference>
<dbReference type="Gene3D" id="3.40.50.300">
    <property type="entry name" value="P-loop containing nucleotide triphosphate hydrolases"/>
    <property type="match status" value="1"/>
</dbReference>
<reference evidence="3 4" key="1">
    <citation type="submission" date="2017-05" db="EMBL/GenBank/DDBJ databases">
        <title>Draft genome sequence of Elsinoe australis.</title>
        <authorList>
            <person name="Cheng Q."/>
        </authorList>
    </citation>
    <scope>NUCLEOTIDE SEQUENCE [LARGE SCALE GENOMIC DNA]</scope>
    <source>
        <strain evidence="3 4">NL1</strain>
    </source>
</reference>
<feature type="compositionally biased region" description="Low complexity" evidence="1">
    <location>
        <begin position="566"/>
        <end position="580"/>
    </location>
</feature>
<feature type="region of interest" description="Disordered" evidence="1">
    <location>
        <begin position="548"/>
        <end position="580"/>
    </location>
</feature>
<comment type="caution">
    <text evidence="3">The sequence shown here is derived from an EMBL/GenBank/DDBJ whole genome shotgun (WGS) entry which is preliminary data.</text>
</comment>
<dbReference type="GO" id="GO:0003723">
    <property type="term" value="F:RNA binding"/>
    <property type="evidence" value="ECO:0007669"/>
    <property type="project" value="TreeGrafter"/>
</dbReference>
<dbReference type="Pfam" id="PF00004">
    <property type="entry name" value="AAA"/>
    <property type="match status" value="1"/>
</dbReference>
<name>A0A2P8A3Z9_9PEZI</name>
<dbReference type="PANTHER" id="PTHR23077:SF132">
    <property type="entry name" value="ATP-DEPENDENT ZN PROTEASE"/>
    <property type="match status" value="1"/>
</dbReference>
<organism evidence="3 4">
    <name type="scientific">Elsinoe australis</name>
    <dbReference type="NCBI Taxonomy" id="40998"/>
    <lineage>
        <taxon>Eukaryota</taxon>
        <taxon>Fungi</taxon>
        <taxon>Dikarya</taxon>
        <taxon>Ascomycota</taxon>
        <taxon>Pezizomycotina</taxon>
        <taxon>Dothideomycetes</taxon>
        <taxon>Dothideomycetidae</taxon>
        <taxon>Myriangiales</taxon>
        <taxon>Elsinoaceae</taxon>
        <taxon>Elsinoe</taxon>
    </lineage>
</organism>
<dbReference type="GO" id="GO:0005634">
    <property type="term" value="C:nucleus"/>
    <property type="evidence" value="ECO:0007669"/>
    <property type="project" value="TreeGrafter"/>
</dbReference>
<dbReference type="GO" id="GO:1990275">
    <property type="term" value="F:preribosome binding"/>
    <property type="evidence" value="ECO:0007669"/>
    <property type="project" value="TreeGrafter"/>
</dbReference>
<dbReference type="STRING" id="40998.A0A2P8A3Z9"/>
<feature type="compositionally biased region" description="Polar residues" evidence="1">
    <location>
        <begin position="493"/>
        <end position="503"/>
    </location>
</feature>
<feature type="compositionally biased region" description="Basic and acidic residues" evidence="1">
    <location>
        <begin position="555"/>
        <end position="565"/>
    </location>
</feature>
<gene>
    <name evidence="3" type="ORF">B9Z65_2583</name>
</gene>